<dbReference type="PANTHER" id="PTHR45586">
    <property type="entry name" value="TPR REPEAT-CONTAINING PROTEIN PA4667"/>
    <property type="match status" value="1"/>
</dbReference>
<feature type="region of interest" description="Disordered" evidence="4">
    <location>
        <begin position="360"/>
        <end position="385"/>
    </location>
</feature>
<comment type="caution">
    <text evidence="5">The sequence shown here is derived from an EMBL/GenBank/DDBJ whole genome shotgun (WGS) entry which is preliminary data.</text>
</comment>
<dbReference type="SMART" id="SM00028">
    <property type="entry name" value="TPR"/>
    <property type="match status" value="9"/>
</dbReference>
<dbReference type="Pfam" id="PF14559">
    <property type="entry name" value="TPR_19"/>
    <property type="match status" value="1"/>
</dbReference>
<protein>
    <submittedName>
        <fullName evidence="5">Tetratricopeptide repeat protein</fullName>
    </submittedName>
</protein>
<evidence type="ECO:0000313" key="5">
    <source>
        <dbReference type="EMBL" id="MCA9726678.1"/>
    </source>
</evidence>
<feature type="repeat" description="TPR" evidence="3">
    <location>
        <begin position="156"/>
        <end position="189"/>
    </location>
</feature>
<dbReference type="PANTHER" id="PTHR45586:SF1">
    <property type="entry name" value="LIPOPOLYSACCHARIDE ASSEMBLY PROTEIN B"/>
    <property type="match status" value="1"/>
</dbReference>
<keyword evidence="2 3" id="KW-0802">TPR repeat</keyword>
<sequence>MIAGLILTVPVRAGELPDDVAASLTQSRELAAEQQYNAAILLLEGQRTLHGDLPELLAALGSIYRELRLWDESIRFYRRATRLDPGSAEFWAGLGGAYFEAHQPDSSRVAFLAAWRLDATRAETAGYLGELALEAGDLAHAREYFLRRLELEGENFDALTDLAVVHERSSDWASARPYLERAVELAPELPEAHYNLAILEANNGRFHEAVVEANRALERDPEYLDALRFLAVLYFENQVCDEAVRYFEQVLLVDPLDREVRIGLASCLHSLGETDRAVLELKTLINHLGEDYDLLLIVADFRLEQNQLDEALEMASRAAALDVQRPDAHYLLGLTYRKLGLEDQALREFQTLDDLREAERVAKSQDGAADPLSEPGPTIPTPFSR</sequence>
<dbReference type="Gene3D" id="1.25.40.10">
    <property type="entry name" value="Tetratricopeptide repeat domain"/>
    <property type="match status" value="1"/>
</dbReference>
<gene>
    <name evidence="5" type="ORF">KC729_03280</name>
</gene>
<dbReference type="Pfam" id="PF13176">
    <property type="entry name" value="TPR_7"/>
    <property type="match status" value="1"/>
</dbReference>
<feature type="repeat" description="TPR" evidence="3">
    <location>
        <begin position="122"/>
        <end position="155"/>
    </location>
</feature>
<dbReference type="InterPro" id="IPR051012">
    <property type="entry name" value="CellSynth/LPSAsmb/PSIAsmb"/>
</dbReference>
<dbReference type="SUPFAM" id="SSF48452">
    <property type="entry name" value="TPR-like"/>
    <property type="match status" value="2"/>
</dbReference>
<evidence type="ECO:0000256" key="2">
    <source>
        <dbReference type="ARBA" id="ARBA00022803"/>
    </source>
</evidence>
<dbReference type="AlphaFoldDB" id="A0A956LWJ4"/>
<dbReference type="InterPro" id="IPR019734">
    <property type="entry name" value="TPR_rpt"/>
</dbReference>
<dbReference type="PROSITE" id="PS50005">
    <property type="entry name" value="TPR"/>
    <property type="match status" value="5"/>
</dbReference>
<accession>A0A956LWJ4</accession>
<feature type="repeat" description="TPR" evidence="3">
    <location>
        <begin position="190"/>
        <end position="223"/>
    </location>
</feature>
<organism evidence="5 6">
    <name type="scientific">Eiseniibacteriota bacterium</name>
    <dbReference type="NCBI Taxonomy" id="2212470"/>
    <lineage>
        <taxon>Bacteria</taxon>
        <taxon>Candidatus Eiseniibacteriota</taxon>
    </lineage>
</organism>
<proteinExistence type="predicted"/>
<reference evidence="5" key="1">
    <citation type="submission" date="2020-04" db="EMBL/GenBank/DDBJ databases">
        <authorList>
            <person name="Zhang T."/>
        </authorList>
    </citation>
    <scope>NUCLEOTIDE SEQUENCE</scope>
    <source>
        <strain evidence="5">HKST-UBA01</strain>
    </source>
</reference>
<keyword evidence="1" id="KW-0677">Repeat</keyword>
<evidence type="ECO:0000256" key="1">
    <source>
        <dbReference type="ARBA" id="ARBA00022737"/>
    </source>
</evidence>
<reference evidence="5" key="2">
    <citation type="journal article" date="2021" name="Microbiome">
        <title>Successional dynamics and alternative stable states in a saline activated sludge microbial community over 9 years.</title>
        <authorList>
            <person name="Wang Y."/>
            <person name="Ye J."/>
            <person name="Ju F."/>
            <person name="Liu L."/>
            <person name="Boyd J.A."/>
            <person name="Deng Y."/>
            <person name="Parks D.H."/>
            <person name="Jiang X."/>
            <person name="Yin X."/>
            <person name="Woodcroft B.J."/>
            <person name="Tyson G.W."/>
            <person name="Hugenholtz P."/>
            <person name="Polz M.F."/>
            <person name="Zhang T."/>
        </authorList>
    </citation>
    <scope>NUCLEOTIDE SEQUENCE</scope>
    <source>
        <strain evidence="5">HKST-UBA01</strain>
    </source>
</reference>
<evidence type="ECO:0000256" key="3">
    <source>
        <dbReference type="PROSITE-ProRule" id="PRU00339"/>
    </source>
</evidence>
<dbReference type="Pfam" id="PF13432">
    <property type="entry name" value="TPR_16"/>
    <property type="match status" value="2"/>
</dbReference>
<dbReference type="InterPro" id="IPR011990">
    <property type="entry name" value="TPR-like_helical_dom_sf"/>
</dbReference>
<feature type="repeat" description="TPR" evidence="3">
    <location>
        <begin position="224"/>
        <end position="257"/>
    </location>
</feature>
<feature type="repeat" description="TPR" evidence="3">
    <location>
        <begin position="54"/>
        <end position="87"/>
    </location>
</feature>
<dbReference type="EMBL" id="JAGQHR010000055">
    <property type="protein sequence ID" value="MCA9726678.1"/>
    <property type="molecule type" value="Genomic_DNA"/>
</dbReference>
<evidence type="ECO:0000313" key="6">
    <source>
        <dbReference type="Proteomes" id="UP000697710"/>
    </source>
</evidence>
<name>A0A956LWJ4_UNCEI</name>
<evidence type="ECO:0000256" key="4">
    <source>
        <dbReference type="SAM" id="MobiDB-lite"/>
    </source>
</evidence>
<dbReference type="Proteomes" id="UP000697710">
    <property type="component" value="Unassembled WGS sequence"/>
</dbReference>